<accession>A0ABX0IW67</accession>
<name>A0ABX0IW67_9FLAO</name>
<dbReference type="NCBIfam" id="TIGR04131">
    <property type="entry name" value="Bac_Flav_CTERM"/>
    <property type="match status" value="1"/>
</dbReference>
<dbReference type="Pfam" id="PF13585">
    <property type="entry name" value="CHU_C"/>
    <property type="match status" value="1"/>
</dbReference>
<organism evidence="2 3">
    <name type="scientific">Flavobacterium jejuense</name>
    <dbReference type="NCBI Taxonomy" id="1544455"/>
    <lineage>
        <taxon>Bacteria</taxon>
        <taxon>Pseudomonadati</taxon>
        <taxon>Bacteroidota</taxon>
        <taxon>Flavobacteriia</taxon>
        <taxon>Flavobacteriales</taxon>
        <taxon>Flavobacteriaceae</taxon>
        <taxon>Flavobacterium</taxon>
    </lineage>
</organism>
<comment type="caution">
    <text evidence="2">The sequence shown here is derived from an EMBL/GenBank/DDBJ whole genome shotgun (WGS) entry which is preliminary data.</text>
</comment>
<dbReference type="RefSeq" id="WP_140964665.1">
    <property type="nucleotide sequence ID" value="NZ_VEVQ02000034.1"/>
</dbReference>
<protein>
    <submittedName>
        <fullName evidence="2">T9SS type B sorting domain-containing protein</fullName>
    </submittedName>
</protein>
<feature type="domain" description="PKD-like" evidence="1">
    <location>
        <begin position="934"/>
        <end position="1025"/>
    </location>
</feature>
<reference evidence="3" key="1">
    <citation type="submission" date="2019-05" db="EMBL/GenBank/DDBJ databases">
        <title>Flavobacterium profundi sp. nov., isolated from a deep-sea seamount.</title>
        <authorList>
            <person name="Zhang D.-C."/>
        </authorList>
    </citation>
    <scope>NUCLEOTIDE SEQUENCE [LARGE SCALE GENOMIC DNA]</scope>
    <source>
        <strain evidence="3">EC11</strain>
    </source>
</reference>
<dbReference type="InterPro" id="IPR045828">
    <property type="entry name" value="PKD_Bacteroidetes"/>
</dbReference>
<sequence>GSMLTAGDAVTTTQLIYVYAETATTPNCTDENSFTVTIVPGVTVDAPSDVTACDSYVLPVLTSGNYYTGPGGTGSMLNAADVITTTQLIYVYAETGTTPNCTDENSFTVTINTTPVADAPSDVTVCDSYVLPALTVGNYYTGVGGTGSMLTAGDVITTTQLIYVYAETGTTPNCTDENSFTVTVNPTPVADAPSDVTACDSYVLPALAVGNYYTGVGGTGAMIASGTAITTTQLIYVYAETGTIPNCTDENSFTVTINTTPVADAPVDVTMCDSYVLPALTVGNYYTGSGGTGSMLTAGDVITTTQLIYVYAETGTTPNCTDENSFTVTINPTPVADAPSDVTACDSYVLPALAVGNYYTGVGGTGTMIASGTAITTTQLIYVYAETGTTPNCTDENSFTVTINTTPVADAPVDVTMCDSYVLPALTVGNYYTGVGGTGSMLTAGDVITTTQLIYVYAESGTTPNCIDENSFTVTINVTPLADSPADITVCDSYVLPALTVGNYYTGSGGTGSMLTAGDAVTTTQLIYVYAETATTPNCTDENSFTVTVNQTPQLISLTGNGPICEGQDAIFTITGTAGAQVDYTLNSIVQNTIIPASGVATIVVAGATADQIIILSQIQNTTTLCSASLTNTATVSVIALPTASIDAQSNAVCYNRNTTLLFTGTPNATVSFTDGTSIYSVTLDASGLANYTTPNLTVDTTYNITSVSTATTPSCSQIVTDSEIITISPTPTITNVTYTNTICSGTMTDFVVNLNNTTSYVWSATITNIDNTTYVQSGDQTDINQIATLQNGLDLGYITMQITPVLAGSSCAGTTEQFIVTVTPVPVIIDIVESSLSVCSSDTVQVLITGNLANVNYNWSAYLNGVIVNSGITSGTTTGTIDLTVEVADVTQSGDLYFEITPVLGSCTGQMQTSDLITVNPIPGAVVSSPDAAICSGELVADAIDIQIGYPNLVGTTVEWVVQSVTGVSGATSGSASTSPFEIPDTLTTTGNTQGVVVYRVWTVSSTGCRGAYTDFTIYVNPLPQPVLEDGSICVELATGLVFQSHLLDSGIPNTSDYQFTWYYNGNVIGAANQSTYEAEQAGDYYVLVQNTLTNCENISNIVNVTEINSATDFTYTITDAFTDNATISITVIDGNGSFLYQLDDQDLQSSSVFTGVRSGTHQLTVVDQKGCTYLTKEIMIIDYPKFFTPNGDGYNDYWNIFTLRDQPKAKIYIFDRYGKLIKEISPLGEGWDGTFNSKQLPSTDYWFTVEYQENQQSKVFKAHFSLKR</sequence>
<reference evidence="2 3" key="3">
    <citation type="submission" date="2020-02" db="EMBL/GenBank/DDBJ databases">
        <title>Flavobacterium profundi sp. nov., isolated from a deep-sea seamount.</title>
        <authorList>
            <person name="Zhang D.-C."/>
        </authorList>
    </citation>
    <scope>NUCLEOTIDE SEQUENCE [LARGE SCALE GENOMIC DNA]</scope>
    <source>
        <strain evidence="2 3">EC11</strain>
    </source>
</reference>
<evidence type="ECO:0000313" key="3">
    <source>
        <dbReference type="Proteomes" id="UP000817854"/>
    </source>
</evidence>
<evidence type="ECO:0000313" key="2">
    <source>
        <dbReference type="EMBL" id="NHN28169.1"/>
    </source>
</evidence>
<dbReference type="InterPro" id="IPR026341">
    <property type="entry name" value="T9SS_type_B"/>
</dbReference>
<evidence type="ECO:0000259" key="1">
    <source>
        <dbReference type="Pfam" id="PF19406"/>
    </source>
</evidence>
<proteinExistence type="predicted"/>
<dbReference type="Proteomes" id="UP000817854">
    <property type="component" value="Unassembled WGS sequence"/>
</dbReference>
<dbReference type="EMBL" id="VEVQ02000034">
    <property type="protein sequence ID" value="NHN28169.1"/>
    <property type="molecule type" value="Genomic_DNA"/>
</dbReference>
<dbReference type="Pfam" id="PF19406">
    <property type="entry name" value="PKD_5"/>
    <property type="match status" value="1"/>
</dbReference>
<keyword evidence="3" id="KW-1185">Reference proteome</keyword>
<gene>
    <name evidence="2" type="ORF">FIA58_021050</name>
</gene>
<reference evidence="2 3" key="2">
    <citation type="submission" date="2019-05" db="EMBL/GenBank/DDBJ databases">
        <authorList>
            <person name="Lianzixin W."/>
        </authorList>
    </citation>
    <scope>NUCLEOTIDE SEQUENCE [LARGE SCALE GENOMIC DNA]</scope>
    <source>
        <strain evidence="2 3">EC11</strain>
    </source>
</reference>
<feature type="non-terminal residue" evidence="2">
    <location>
        <position position="1"/>
    </location>
</feature>